<dbReference type="InterPro" id="IPR011701">
    <property type="entry name" value="MFS"/>
</dbReference>
<evidence type="ECO:0000256" key="4">
    <source>
        <dbReference type="SAM" id="Phobius"/>
    </source>
</evidence>
<keyword evidence="1 4" id="KW-0812">Transmembrane</keyword>
<feature type="transmembrane region" description="Helical" evidence="4">
    <location>
        <begin position="166"/>
        <end position="185"/>
    </location>
</feature>
<dbReference type="PROSITE" id="PS50850">
    <property type="entry name" value="MFS"/>
    <property type="match status" value="1"/>
</dbReference>
<dbReference type="Gene3D" id="1.20.1250.20">
    <property type="entry name" value="MFS general substrate transporter like domains"/>
    <property type="match status" value="1"/>
</dbReference>
<keyword evidence="3 4" id="KW-0472">Membrane</keyword>
<feature type="domain" description="Major facilitator superfamily (MFS) profile" evidence="5">
    <location>
        <begin position="1"/>
        <end position="393"/>
    </location>
</feature>
<dbReference type="RefSeq" id="WP_183799545.1">
    <property type="nucleotide sequence ID" value="NZ_JACIEE010000002.1"/>
</dbReference>
<dbReference type="InterPro" id="IPR020846">
    <property type="entry name" value="MFS_dom"/>
</dbReference>
<accession>A0A7W6GHP5</accession>
<dbReference type="SUPFAM" id="SSF103473">
    <property type="entry name" value="MFS general substrate transporter"/>
    <property type="match status" value="1"/>
</dbReference>
<sequence>MTPHRLPVGAVLGLGVTQIIGYGTLYYSFSILAPDMARGYGLPVEWMFGALSVALLVGGLVSPSIGGWIDRFGAGRIMAVGSLVAALALIGCAASPNRPSFLVALVVIEVAANFVQYGAAFALLVQIAPNVALRSITYLTLIAGFASTIFWPVTSALHASLSWQQIYLVFAGMNALVCLPVHAWLARTARPVRGNASTTEVRKVEGSLPPEKRRSGFVLMIVGFSLQALVSSAVLVHMVPLLSGLGLGAAAALVGTLFGPAQVASRLINMLLGRDLQPLVLAAISALLMAAAIAVLAATAPSMVGAMGFAVLFGFGSGLFSIVSGTLPLSLFGSEGYGRLQGKITSARLIVSAMAPFAFAIAIKPLGEVLSLSIAAICGSLALLAFLAIGRRAG</sequence>
<dbReference type="EMBL" id="JACIEE010000002">
    <property type="protein sequence ID" value="MBB3975650.1"/>
    <property type="molecule type" value="Genomic_DNA"/>
</dbReference>
<dbReference type="Pfam" id="PF07690">
    <property type="entry name" value="MFS_1"/>
    <property type="match status" value="1"/>
</dbReference>
<proteinExistence type="predicted"/>
<gene>
    <name evidence="6" type="ORF">GGQ64_000837</name>
</gene>
<evidence type="ECO:0000313" key="7">
    <source>
        <dbReference type="Proteomes" id="UP000574761"/>
    </source>
</evidence>
<evidence type="ECO:0000256" key="2">
    <source>
        <dbReference type="ARBA" id="ARBA00022989"/>
    </source>
</evidence>
<feature type="transmembrane region" description="Helical" evidence="4">
    <location>
        <begin position="136"/>
        <end position="154"/>
    </location>
</feature>
<organism evidence="6 7">
    <name type="scientific">Mycoplana azooxidifex</name>
    <dbReference type="NCBI Taxonomy" id="1636188"/>
    <lineage>
        <taxon>Bacteria</taxon>
        <taxon>Pseudomonadati</taxon>
        <taxon>Pseudomonadota</taxon>
        <taxon>Alphaproteobacteria</taxon>
        <taxon>Hyphomicrobiales</taxon>
        <taxon>Rhizobiaceae</taxon>
        <taxon>Mycoplana</taxon>
    </lineage>
</organism>
<keyword evidence="2 4" id="KW-1133">Transmembrane helix</keyword>
<keyword evidence="7" id="KW-1185">Reference proteome</keyword>
<evidence type="ECO:0000256" key="3">
    <source>
        <dbReference type="ARBA" id="ARBA00023136"/>
    </source>
</evidence>
<name>A0A7W6GHP5_9HYPH</name>
<feature type="transmembrane region" description="Helical" evidence="4">
    <location>
        <begin position="102"/>
        <end position="124"/>
    </location>
</feature>
<reference evidence="6 7" key="1">
    <citation type="submission" date="2020-08" db="EMBL/GenBank/DDBJ databases">
        <title>Genomic Encyclopedia of Type Strains, Phase IV (KMG-IV): sequencing the most valuable type-strain genomes for metagenomic binning, comparative biology and taxonomic classification.</title>
        <authorList>
            <person name="Goeker M."/>
        </authorList>
    </citation>
    <scope>NUCLEOTIDE SEQUENCE [LARGE SCALE GENOMIC DNA]</scope>
    <source>
        <strain evidence="6 7">DSM 100211</strain>
    </source>
</reference>
<evidence type="ECO:0000256" key="1">
    <source>
        <dbReference type="ARBA" id="ARBA00022692"/>
    </source>
</evidence>
<feature type="transmembrane region" description="Helical" evidence="4">
    <location>
        <begin position="279"/>
        <end position="300"/>
    </location>
</feature>
<dbReference type="AlphaFoldDB" id="A0A7W6GHP5"/>
<dbReference type="GO" id="GO:0022857">
    <property type="term" value="F:transmembrane transporter activity"/>
    <property type="evidence" value="ECO:0007669"/>
    <property type="project" value="InterPro"/>
</dbReference>
<feature type="transmembrane region" description="Helical" evidence="4">
    <location>
        <begin position="7"/>
        <end position="26"/>
    </location>
</feature>
<feature type="transmembrane region" description="Helical" evidence="4">
    <location>
        <begin position="217"/>
        <end position="239"/>
    </location>
</feature>
<feature type="transmembrane region" description="Helical" evidence="4">
    <location>
        <begin position="344"/>
        <end position="363"/>
    </location>
</feature>
<feature type="transmembrane region" description="Helical" evidence="4">
    <location>
        <begin position="46"/>
        <end position="65"/>
    </location>
</feature>
<feature type="transmembrane region" description="Helical" evidence="4">
    <location>
        <begin position="369"/>
        <end position="389"/>
    </location>
</feature>
<dbReference type="Proteomes" id="UP000574761">
    <property type="component" value="Unassembled WGS sequence"/>
</dbReference>
<feature type="transmembrane region" description="Helical" evidence="4">
    <location>
        <begin position="245"/>
        <end position="267"/>
    </location>
</feature>
<feature type="transmembrane region" description="Helical" evidence="4">
    <location>
        <begin position="77"/>
        <end position="96"/>
    </location>
</feature>
<protein>
    <recommendedName>
        <fullName evidence="5">Major facilitator superfamily (MFS) profile domain-containing protein</fullName>
    </recommendedName>
</protein>
<dbReference type="NCBIfam" id="NF033733">
    <property type="entry name" value="MFS_ArsK"/>
    <property type="match status" value="1"/>
</dbReference>
<feature type="transmembrane region" description="Helical" evidence="4">
    <location>
        <begin position="306"/>
        <end position="332"/>
    </location>
</feature>
<dbReference type="InterPro" id="IPR036259">
    <property type="entry name" value="MFS_trans_sf"/>
</dbReference>
<evidence type="ECO:0000259" key="5">
    <source>
        <dbReference type="PROSITE" id="PS50850"/>
    </source>
</evidence>
<comment type="caution">
    <text evidence="6">The sequence shown here is derived from an EMBL/GenBank/DDBJ whole genome shotgun (WGS) entry which is preliminary data.</text>
</comment>
<evidence type="ECO:0000313" key="6">
    <source>
        <dbReference type="EMBL" id="MBB3975650.1"/>
    </source>
</evidence>